<sequence length="236" mass="26779">MSGYHCVCTSRQYKWGNSDNSYKVGSGDEGESDSDGGDESEDAEVEIENEANDSDIDDELRQVRERIRDFNRRSGATANDDYYEIQLGEASSDYGFRGKDFKSDKYKGKTGGDEPYEDSNAEVEIENEANDSDIDDELRQVRERIRDFNRRSGATANDDYYEIQLGEASSDYGFRGKDFKSDKYKGKTGGDEPYEDSSYSDNTNGGIMTTHIKLEVVMRVKVTVMVGMNLKMLKWR</sequence>
<feature type="compositionally biased region" description="Basic and acidic residues" evidence="1">
    <location>
        <begin position="96"/>
        <end position="112"/>
    </location>
</feature>
<proteinExistence type="predicted"/>
<feature type="compositionally biased region" description="Polar residues" evidence="1">
    <location>
        <begin position="14"/>
        <end position="23"/>
    </location>
</feature>
<feature type="compositionally biased region" description="Basic and acidic residues" evidence="1">
    <location>
        <begin position="174"/>
        <end position="190"/>
    </location>
</feature>
<dbReference type="EMBL" id="KK915745">
    <property type="protein sequence ID" value="KDP20590.1"/>
    <property type="molecule type" value="Genomic_DNA"/>
</dbReference>
<feature type="region of interest" description="Disordered" evidence="1">
    <location>
        <begin position="171"/>
        <end position="203"/>
    </location>
</feature>
<accession>A0A067JKQ8</accession>
<evidence type="ECO:0000313" key="3">
    <source>
        <dbReference type="Proteomes" id="UP000027138"/>
    </source>
</evidence>
<protein>
    <submittedName>
        <fullName evidence="2">Uncharacterized protein</fullName>
    </submittedName>
</protein>
<dbReference type="Proteomes" id="UP000027138">
    <property type="component" value="Unassembled WGS sequence"/>
</dbReference>
<feature type="compositionally biased region" description="Acidic residues" evidence="1">
    <location>
        <begin position="28"/>
        <end position="58"/>
    </location>
</feature>
<reference evidence="2 3" key="1">
    <citation type="journal article" date="2014" name="PLoS ONE">
        <title>Global Analysis of Gene Expression Profiles in Physic Nut (Jatropha curcas L.) Seedlings Exposed to Salt Stress.</title>
        <authorList>
            <person name="Zhang L."/>
            <person name="Zhang C."/>
            <person name="Wu P."/>
            <person name="Chen Y."/>
            <person name="Li M."/>
            <person name="Jiang H."/>
            <person name="Wu G."/>
        </authorList>
    </citation>
    <scope>NUCLEOTIDE SEQUENCE [LARGE SCALE GENOMIC DNA]</scope>
    <source>
        <strain evidence="3">cv. GZQX0401</strain>
        <tissue evidence="2">Young leaves</tissue>
    </source>
</reference>
<feature type="compositionally biased region" description="Acidic residues" evidence="1">
    <location>
        <begin position="114"/>
        <end position="136"/>
    </location>
</feature>
<keyword evidence="3" id="KW-1185">Reference proteome</keyword>
<feature type="region of interest" description="Disordered" evidence="1">
    <location>
        <begin position="93"/>
        <end position="138"/>
    </location>
</feature>
<evidence type="ECO:0000256" key="1">
    <source>
        <dbReference type="SAM" id="MobiDB-lite"/>
    </source>
</evidence>
<name>A0A067JKQ8_JATCU</name>
<feature type="region of interest" description="Disordered" evidence="1">
    <location>
        <begin position="14"/>
        <end position="60"/>
    </location>
</feature>
<dbReference type="AlphaFoldDB" id="A0A067JKQ8"/>
<evidence type="ECO:0000313" key="2">
    <source>
        <dbReference type="EMBL" id="KDP20590.1"/>
    </source>
</evidence>
<organism evidence="2 3">
    <name type="scientific">Jatropha curcas</name>
    <name type="common">Barbados nut</name>
    <dbReference type="NCBI Taxonomy" id="180498"/>
    <lineage>
        <taxon>Eukaryota</taxon>
        <taxon>Viridiplantae</taxon>
        <taxon>Streptophyta</taxon>
        <taxon>Embryophyta</taxon>
        <taxon>Tracheophyta</taxon>
        <taxon>Spermatophyta</taxon>
        <taxon>Magnoliopsida</taxon>
        <taxon>eudicotyledons</taxon>
        <taxon>Gunneridae</taxon>
        <taxon>Pentapetalae</taxon>
        <taxon>rosids</taxon>
        <taxon>fabids</taxon>
        <taxon>Malpighiales</taxon>
        <taxon>Euphorbiaceae</taxon>
        <taxon>Crotonoideae</taxon>
        <taxon>Jatropheae</taxon>
        <taxon>Jatropha</taxon>
    </lineage>
</organism>
<gene>
    <name evidence="2" type="ORF">JCGZ_04203</name>
</gene>